<evidence type="ECO:0000256" key="1">
    <source>
        <dbReference type="SAM" id="MobiDB-lite"/>
    </source>
</evidence>
<name>A0ABT1TVS1_9GAMM</name>
<dbReference type="RefSeq" id="WP_205454549.1">
    <property type="nucleotide sequence ID" value="NZ_JANIBL010000042.1"/>
</dbReference>
<dbReference type="Proteomes" id="UP001524570">
    <property type="component" value="Unassembled WGS sequence"/>
</dbReference>
<gene>
    <name evidence="3" type="ORF">NP589_13700</name>
</gene>
<accession>A0ABT1TVS1</accession>
<evidence type="ECO:0000313" key="3">
    <source>
        <dbReference type="EMBL" id="MCQ8118486.1"/>
    </source>
</evidence>
<protein>
    <submittedName>
        <fullName evidence="3">Uncharacterized protein</fullName>
    </submittedName>
</protein>
<feature type="compositionally biased region" description="Basic and acidic residues" evidence="1">
    <location>
        <begin position="76"/>
        <end position="92"/>
    </location>
</feature>
<feature type="signal peptide" evidence="2">
    <location>
        <begin position="1"/>
        <end position="19"/>
    </location>
</feature>
<keyword evidence="4" id="KW-1185">Reference proteome</keyword>
<keyword evidence="2" id="KW-0732">Signal</keyword>
<feature type="region of interest" description="Disordered" evidence="1">
    <location>
        <begin position="76"/>
        <end position="107"/>
    </location>
</feature>
<evidence type="ECO:0000313" key="4">
    <source>
        <dbReference type="Proteomes" id="UP001524570"/>
    </source>
</evidence>
<proteinExistence type="predicted"/>
<reference evidence="3 4" key="1">
    <citation type="submission" date="2022-07" db="EMBL/GenBank/DDBJ databases">
        <title>Methylomonas rivi sp. nov., Methylomonas rosea sp. nov., Methylomonas aureus sp. nov. and Methylomonas subterranea sp. nov., four novel methanotrophs isolated from a freshwater creek and the deep terrestrial subsurface.</title>
        <authorList>
            <person name="Abin C."/>
            <person name="Sankaranarayanan K."/>
            <person name="Garner C."/>
            <person name="Sindelar R."/>
            <person name="Kotary K."/>
            <person name="Garner R."/>
            <person name="Barclay S."/>
            <person name="Lawson P."/>
            <person name="Krumholz L."/>
        </authorList>
    </citation>
    <scope>NUCLEOTIDE SEQUENCE [LARGE SCALE GENOMIC DNA]</scope>
    <source>
        <strain evidence="3 4">WSC-7</strain>
    </source>
</reference>
<organism evidence="3 4">
    <name type="scientific">Methylomonas rosea</name>
    <dbReference type="NCBI Taxonomy" id="2952227"/>
    <lineage>
        <taxon>Bacteria</taxon>
        <taxon>Pseudomonadati</taxon>
        <taxon>Pseudomonadota</taxon>
        <taxon>Gammaproteobacteria</taxon>
        <taxon>Methylococcales</taxon>
        <taxon>Methylococcaceae</taxon>
        <taxon>Methylomonas</taxon>
    </lineage>
</organism>
<sequence length="107" mass="11443">MNSNLTLLTAITLTAAATAGGTYYLTTQTQPDNAEVNAPSAAIEAQPTATIPVQVAANQDPNQPITIIVKTELTEHKQPTRDHVGHIRDLKQPHYGVTQAPTIPLNH</sequence>
<feature type="chain" id="PRO_5046034896" evidence="2">
    <location>
        <begin position="20"/>
        <end position="107"/>
    </location>
</feature>
<comment type="caution">
    <text evidence="3">The sequence shown here is derived from an EMBL/GenBank/DDBJ whole genome shotgun (WGS) entry which is preliminary data.</text>
</comment>
<dbReference type="EMBL" id="JANIBL010000042">
    <property type="protein sequence ID" value="MCQ8118486.1"/>
    <property type="molecule type" value="Genomic_DNA"/>
</dbReference>
<evidence type="ECO:0000256" key="2">
    <source>
        <dbReference type="SAM" id="SignalP"/>
    </source>
</evidence>